<dbReference type="RefSeq" id="WP_078254319.1">
    <property type="nucleotide sequence ID" value="NZ_MUYU01000015.1"/>
</dbReference>
<evidence type="ECO:0000256" key="1">
    <source>
        <dbReference type="SAM" id="Coils"/>
    </source>
</evidence>
<feature type="coiled-coil region" evidence="1">
    <location>
        <begin position="164"/>
        <end position="201"/>
    </location>
</feature>
<gene>
    <name evidence="3" type="ORF">B0680_06705</name>
</gene>
<dbReference type="OrthoDB" id="6647589at2"/>
<name>A0A1T0CMR1_9GAMM</name>
<sequence>MTTQNSPDAVSSSEPNGVISRGILNVLLVFVESAITLMLRFDPKLRQLAYPLAESGKVVCIRTYLPHTKIYATFGYRGVLLDDTLPANKQAPDVIINAYSFQLVNALMNHSESTIDALQIRGETQDVADVKAFLVRVGVGGAIQNLINKLRGNPENKPTPEQKAEKLSELRAKINEQNQRIDEQAKDIARLKTQLAESQNKQKATVAGLIVASVIALVAIVSHFFI</sequence>
<evidence type="ECO:0000313" key="3">
    <source>
        <dbReference type="EMBL" id="OOS23638.1"/>
    </source>
</evidence>
<keyword evidence="2" id="KW-0472">Membrane</keyword>
<proteinExistence type="predicted"/>
<protein>
    <submittedName>
        <fullName evidence="3">Uncharacterized protein</fullName>
    </submittedName>
</protein>
<evidence type="ECO:0000256" key="2">
    <source>
        <dbReference type="SAM" id="Phobius"/>
    </source>
</evidence>
<dbReference type="Proteomes" id="UP000189800">
    <property type="component" value="Unassembled WGS sequence"/>
</dbReference>
<keyword evidence="1" id="KW-0175">Coiled coil</keyword>
<accession>A0A1T0CMR1</accession>
<organism evidence="3 4">
    <name type="scientific">Moraxella pluranimalium</name>
    <dbReference type="NCBI Taxonomy" id="470453"/>
    <lineage>
        <taxon>Bacteria</taxon>
        <taxon>Pseudomonadati</taxon>
        <taxon>Pseudomonadota</taxon>
        <taxon>Gammaproteobacteria</taxon>
        <taxon>Moraxellales</taxon>
        <taxon>Moraxellaceae</taxon>
        <taxon>Moraxella</taxon>
    </lineage>
</organism>
<keyword evidence="2" id="KW-1133">Transmembrane helix</keyword>
<dbReference type="STRING" id="470453.B0680_06705"/>
<keyword evidence="4" id="KW-1185">Reference proteome</keyword>
<dbReference type="AlphaFoldDB" id="A0A1T0CMR1"/>
<keyword evidence="2" id="KW-0812">Transmembrane</keyword>
<dbReference type="EMBL" id="MUYU01000015">
    <property type="protein sequence ID" value="OOS23638.1"/>
    <property type="molecule type" value="Genomic_DNA"/>
</dbReference>
<feature type="transmembrane region" description="Helical" evidence="2">
    <location>
        <begin position="204"/>
        <end position="225"/>
    </location>
</feature>
<evidence type="ECO:0000313" key="4">
    <source>
        <dbReference type="Proteomes" id="UP000189800"/>
    </source>
</evidence>
<reference evidence="3 4" key="1">
    <citation type="submission" date="2017-02" db="EMBL/GenBank/DDBJ databases">
        <title>Draft genome sequence of Moraxella pluranimalium CCUG 54913T type strain.</title>
        <authorList>
            <person name="Salva-Serra F."/>
            <person name="Engstrom-Jakobsson H."/>
            <person name="Thorell K."/>
            <person name="Jaen-Luchoro D."/>
            <person name="Gonzales-Siles L."/>
            <person name="Karlsson R."/>
            <person name="Yazdan S."/>
            <person name="Boulund F."/>
            <person name="Johnning A."/>
            <person name="Engstrand L."/>
            <person name="Kristiansson E."/>
            <person name="Moore E."/>
        </authorList>
    </citation>
    <scope>NUCLEOTIDE SEQUENCE [LARGE SCALE GENOMIC DNA]</scope>
    <source>
        <strain evidence="3 4">CCUG 54913</strain>
    </source>
</reference>
<comment type="caution">
    <text evidence="3">The sequence shown here is derived from an EMBL/GenBank/DDBJ whole genome shotgun (WGS) entry which is preliminary data.</text>
</comment>